<feature type="region of interest" description="Disordered" evidence="1">
    <location>
        <begin position="244"/>
        <end position="302"/>
    </location>
</feature>
<gene>
    <name evidence="2" type="ORF">QYM36_013628</name>
</gene>
<sequence>MLEQQIIAISKTGKGIRPSLDQSHSVSKISFRQPTRNESDSDSEISSSSQERFVIARDSGVFGTPEVTDECAESVSSSSSKPYVQQKVETLVRRFSTKRDSVKPTSSGDNTVYQSVSSSPIQSRRFLGGFHFRHDRRKTRQALSIRQLNKGTQTDVFQGNSSDEVKRYIQTDSDDNSSGSYKFSQPLMVSTPQRVDAIHDFGRAPSKNRKDPLVGSYEFSRGNIVETSSPFTIEEKKRRVSFYEPGIVPQRPSRGKNRKESSSNGSLYETANEVSQPEKFLCLPPPDLQKPKAKLSPPPPKPARVSLTSWPLVPYDDSVPASQDTSLISEKIVVKIDTNRGSVNVDSIVSENFESVIEHLSGNTGSTPSSASTIIDTTNPSGCGNLVTEEMIPKTVSVSETITENSHLCHNHIQRMQNNLVGYEPCASDGCHVEDEENNRNENVENQMIQNPSTELVPMQETVLETVNIKEETAYLSGAVAALEEMSVDNGDPADMITIPSDVAGVIHKEEVNDETLEADVFQSFPRDVAGTIEIHVVLAVPEPVSDDMPIISPTPKRKA</sequence>
<feature type="region of interest" description="Disordered" evidence="1">
    <location>
        <begin position="15"/>
        <end position="50"/>
    </location>
</feature>
<feature type="compositionally biased region" description="Polar residues" evidence="1">
    <location>
        <begin position="262"/>
        <end position="275"/>
    </location>
</feature>
<accession>A0AA88HQI2</accession>
<keyword evidence="3" id="KW-1185">Reference proteome</keyword>
<dbReference type="AlphaFoldDB" id="A0AA88HQI2"/>
<reference evidence="2" key="1">
    <citation type="submission" date="2023-07" db="EMBL/GenBank/DDBJ databases">
        <title>Chromosome-level genome assembly of Artemia franciscana.</title>
        <authorList>
            <person name="Jo E."/>
        </authorList>
    </citation>
    <scope>NUCLEOTIDE SEQUENCE</scope>
    <source>
        <tissue evidence="2">Whole body</tissue>
    </source>
</reference>
<proteinExistence type="predicted"/>
<dbReference type="Proteomes" id="UP001187531">
    <property type="component" value="Unassembled WGS sequence"/>
</dbReference>
<comment type="caution">
    <text evidence="2">The sequence shown here is derived from an EMBL/GenBank/DDBJ whole genome shotgun (WGS) entry which is preliminary data.</text>
</comment>
<name>A0AA88HQI2_ARTSF</name>
<evidence type="ECO:0000313" key="2">
    <source>
        <dbReference type="EMBL" id="KAK2710011.1"/>
    </source>
</evidence>
<feature type="compositionally biased region" description="Polar residues" evidence="1">
    <location>
        <begin position="103"/>
        <end position="118"/>
    </location>
</feature>
<evidence type="ECO:0000313" key="3">
    <source>
        <dbReference type="Proteomes" id="UP001187531"/>
    </source>
</evidence>
<feature type="region of interest" description="Disordered" evidence="1">
    <location>
        <begin position="97"/>
        <end position="118"/>
    </location>
</feature>
<organism evidence="2 3">
    <name type="scientific">Artemia franciscana</name>
    <name type="common">Brine shrimp</name>
    <name type="synonym">Artemia sanfranciscana</name>
    <dbReference type="NCBI Taxonomy" id="6661"/>
    <lineage>
        <taxon>Eukaryota</taxon>
        <taxon>Metazoa</taxon>
        <taxon>Ecdysozoa</taxon>
        <taxon>Arthropoda</taxon>
        <taxon>Crustacea</taxon>
        <taxon>Branchiopoda</taxon>
        <taxon>Anostraca</taxon>
        <taxon>Artemiidae</taxon>
        <taxon>Artemia</taxon>
    </lineage>
</organism>
<evidence type="ECO:0000256" key="1">
    <source>
        <dbReference type="SAM" id="MobiDB-lite"/>
    </source>
</evidence>
<feature type="compositionally biased region" description="Polar residues" evidence="1">
    <location>
        <begin position="20"/>
        <end position="36"/>
    </location>
</feature>
<dbReference type="EMBL" id="JAVRJZ010000017">
    <property type="protein sequence ID" value="KAK2710011.1"/>
    <property type="molecule type" value="Genomic_DNA"/>
</dbReference>
<protein>
    <submittedName>
        <fullName evidence="2">Uncharacterized protein</fullName>
    </submittedName>
</protein>